<dbReference type="Pfam" id="PF01928">
    <property type="entry name" value="CYTH"/>
    <property type="match status" value="1"/>
</dbReference>
<accession>A0A6I6FMF9</accession>
<feature type="domain" description="CHAD" evidence="3">
    <location>
        <begin position="220"/>
        <end position="505"/>
    </location>
</feature>
<proteinExistence type="predicted"/>
<dbReference type="EMBL" id="CP034279">
    <property type="protein sequence ID" value="QGV82807.1"/>
    <property type="molecule type" value="Genomic_DNA"/>
</dbReference>
<evidence type="ECO:0000256" key="1">
    <source>
        <dbReference type="SAM" id="MobiDB-lite"/>
    </source>
</evidence>
<feature type="compositionally biased region" description="Basic and acidic residues" evidence="1">
    <location>
        <begin position="1"/>
        <end position="13"/>
    </location>
</feature>
<dbReference type="InterPro" id="IPR023577">
    <property type="entry name" value="CYTH_domain"/>
</dbReference>
<dbReference type="SMART" id="SM00880">
    <property type="entry name" value="CHAD"/>
    <property type="match status" value="1"/>
</dbReference>
<dbReference type="AlphaFoldDB" id="A0A6I6FMF9"/>
<dbReference type="OrthoDB" id="9777271at2"/>
<name>A0A6I6FMF9_9ACTN</name>
<dbReference type="SMART" id="SM01118">
    <property type="entry name" value="CYTH"/>
    <property type="match status" value="1"/>
</dbReference>
<gene>
    <name evidence="4" type="ORF">EIZ62_22215</name>
</gene>
<evidence type="ECO:0000313" key="4">
    <source>
        <dbReference type="EMBL" id="QGV82807.1"/>
    </source>
</evidence>
<dbReference type="PROSITE" id="PS51708">
    <property type="entry name" value="CHAD"/>
    <property type="match status" value="1"/>
</dbReference>
<evidence type="ECO:0000259" key="3">
    <source>
        <dbReference type="PROSITE" id="PS51708"/>
    </source>
</evidence>
<dbReference type="Gene3D" id="1.40.20.10">
    <property type="entry name" value="CHAD domain"/>
    <property type="match status" value="1"/>
</dbReference>
<feature type="domain" description="CYTH" evidence="2">
    <location>
        <begin position="5"/>
        <end position="209"/>
    </location>
</feature>
<feature type="region of interest" description="Disordered" evidence="1">
    <location>
        <begin position="1"/>
        <end position="21"/>
    </location>
</feature>
<dbReference type="Proteomes" id="UP000422572">
    <property type="component" value="Chromosome"/>
</dbReference>
<dbReference type="KEGG" id="sfic:EIZ62_22215"/>
<evidence type="ECO:0000313" key="5">
    <source>
        <dbReference type="Proteomes" id="UP000422572"/>
    </source>
</evidence>
<dbReference type="CDD" id="cd07374">
    <property type="entry name" value="CYTH-like_Pase"/>
    <property type="match status" value="1"/>
</dbReference>
<organism evidence="4 5">
    <name type="scientific">Streptomyces ficellus</name>
    <dbReference type="NCBI Taxonomy" id="1977088"/>
    <lineage>
        <taxon>Bacteria</taxon>
        <taxon>Bacillati</taxon>
        <taxon>Actinomycetota</taxon>
        <taxon>Actinomycetes</taxon>
        <taxon>Kitasatosporales</taxon>
        <taxon>Streptomycetaceae</taxon>
        <taxon>Streptomyces</taxon>
    </lineage>
</organism>
<dbReference type="Gene3D" id="2.40.320.10">
    <property type="entry name" value="Hypothetical Protein Pfu-838710-001"/>
    <property type="match status" value="1"/>
</dbReference>
<dbReference type="InterPro" id="IPR007899">
    <property type="entry name" value="CHAD_dom"/>
</dbReference>
<dbReference type="InterPro" id="IPR033469">
    <property type="entry name" value="CYTH-like_dom_sf"/>
</dbReference>
<dbReference type="Pfam" id="PF05235">
    <property type="entry name" value="CHAD"/>
    <property type="match status" value="1"/>
</dbReference>
<dbReference type="RefSeq" id="WP_156696542.1">
    <property type="nucleotide sequence ID" value="NZ_CP034279.1"/>
</dbReference>
<dbReference type="PANTHER" id="PTHR39339:SF1">
    <property type="entry name" value="CHAD DOMAIN-CONTAINING PROTEIN"/>
    <property type="match status" value="1"/>
</dbReference>
<keyword evidence="5" id="KW-1185">Reference proteome</keyword>
<dbReference type="PROSITE" id="PS51707">
    <property type="entry name" value="CYTH"/>
    <property type="match status" value="1"/>
</dbReference>
<feature type="region of interest" description="Disordered" evidence="1">
    <location>
        <begin position="197"/>
        <end position="220"/>
    </location>
</feature>
<dbReference type="InterPro" id="IPR038186">
    <property type="entry name" value="CHAD_dom_sf"/>
</dbReference>
<dbReference type="SUPFAM" id="SSF55154">
    <property type="entry name" value="CYTH-like phosphatases"/>
    <property type="match status" value="1"/>
</dbReference>
<evidence type="ECO:0000259" key="2">
    <source>
        <dbReference type="PROSITE" id="PS51707"/>
    </source>
</evidence>
<sequence>MADTKREIERKYEANPGTRLPDLTGVGGVSDVVDRGVAELDAVYYDTDDLRLAAASITLRRRTGGNDSGWHLKLPVAPGVRDELRAPLEDDVPDALAALVRARTRGAALVPLVRLRSRRDVRHLVGHDGALLAEAATDTVRAELLAPGGRKSGRKGHQEGTATEWTEIEVELADDGDPALLDALDKRLRKKGLKSAGTASKLHKALTDTGRLPAPPPDEDGTAGGRILAHLREHADNLVTYDAAVRRDLPDSVHKMRVATRRLRSAFRTYRSVLDRSATDPVAAELKWLAGELGVDRDQEVLAARLTAGVDALPVTLLLGPVRGRLRAWDGAGRAGSRGRTLAVLDSDRYAALLDSLAALLADPPLRPAARKDAGPVLRKALRKDHDRLAARVDRALALTPGPDRDVALHEARKAAKRARYGAEAAAPALGKPAKRFGKRVKAVQKVLGEHQDSVVARRTLRDLAVQAHLSGETAFTWGLLYGREEARAAESERRLPEVWADVDAGKPRRL</sequence>
<dbReference type="PANTHER" id="PTHR39339">
    <property type="entry name" value="SLR1444 PROTEIN"/>
    <property type="match status" value="1"/>
</dbReference>
<reference evidence="4 5" key="1">
    <citation type="submission" date="2018-12" db="EMBL/GenBank/DDBJ databases">
        <title>Complete genome sequence of Streptomyces ficellus NRRL8067, the producer of ficellomycin, feldamycin and nojirimycin.</title>
        <authorList>
            <person name="Zhang H."/>
            <person name="Yue R."/>
            <person name="Liu Y."/>
            <person name="Li M."/>
            <person name="Mu H."/>
            <person name="Zhang J."/>
        </authorList>
    </citation>
    <scope>NUCLEOTIDE SEQUENCE [LARGE SCALE GENOMIC DNA]</scope>
    <source>
        <strain evidence="4 5">NRRL 8067</strain>
    </source>
</reference>
<protein>
    <submittedName>
        <fullName evidence="4">CYTH and CHAD domain-containing protein</fullName>
    </submittedName>
</protein>